<dbReference type="EMBL" id="OBDY01000012">
    <property type="protein sequence ID" value="SNY52072.1"/>
    <property type="molecule type" value="Genomic_DNA"/>
</dbReference>
<dbReference type="PROSITE" id="PS51186">
    <property type="entry name" value="GNAT"/>
    <property type="match status" value="1"/>
</dbReference>
<dbReference type="SUPFAM" id="SSF55729">
    <property type="entry name" value="Acyl-CoA N-acyltransferases (Nat)"/>
    <property type="match status" value="1"/>
</dbReference>
<organism evidence="2 3">
    <name type="scientific">Paractinoplanes atraurantiacus</name>
    <dbReference type="NCBI Taxonomy" id="1036182"/>
    <lineage>
        <taxon>Bacteria</taxon>
        <taxon>Bacillati</taxon>
        <taxon>Actinomycetota</taxon>
        <taxon>Actinomycetes</taxon>
        <taxon>Micromonosporales</taxon>
        <taxon>Micromonosporaceae</taxon>
        <taxon>Paractinoplanes</taxon>
    </lineage>
</organism>
<feature type="domain" description="N-acetyltransferase" evidence="1">
    <location>
        <begin position="140"/>
        <end position="277"/>
    </location>
</feature>
<dbReference type="OrthoDB" id="3174529at2"/>
<dbReference type="InterPro" id="IPR016181">
    <property type="entry name" value="Acyl_CoA_acyltransferase"/>
</dbReference>
<dbReference type="Pfam" id="PF00583">
    <property type="entry name" value="Acetyltransf_1"/>
    <property type="match status" value="1"/>
</dbReference>
<gene>
    <name evidence="2" type="ORF">SAMN05421748_112240</name>
</gene>
<proteinExistence type="predicted"/>
<keyword evidence="2" id="KW-0808">Transferase</keyword>
<evidence type="ECO:0000259" key="1">
    <source>
        <dbReference type="PROSITE" id="PS51186"/>
    </source>
</evidence>
<protein>
    <submittedName>
        <fullName evidence="2">Predicted acetyltransferase, GNAT family</fullName>
    </submittedName>
</protein>
<dbReference type="Proteomes" id="UP000219612">
    <property type="component" value="Unassembled WGS sequence"/>
</dbReference>
<evidence type="ECO:0000313" key="2">
    <source>
        <dbReference type="EMBL" id="SNY52072.1"/>
    </source>
</evidence>
<dbReference type="Gene3D" id="3.40.630.30">
    <property type="match status" value="1"/>
</dbReference>
<reference evidence="2 3" key="1">
    <citation type="submission" date="2017-09" db="EMBL/GenBank/DDBJ databases">
        <authorList>
            <person name="Ehlers B."/>
            <person name="Leendertz F.H."/>
        </authorList>
    </citation>
    <scope>NUCLEOTIDE SEQUENCE [LARGE SCALE GENOMIC DNA]</scope>
    <source>
        <strain evidence="2 3">CGMCC 4.6857</strain>
    </source>
</reference>
<name>A0A285IVR7_9ACTN</name>
<dbReference type="RefSeq" id="WP_097322822.1">
    <property type="nucleotide sequence ID" value="NZ_OBDY01000012.1"/>
</dbReference>
<accession>A0A285IVR7</accession>
<dbReference type="InterPro" id="IPR000182">
    <property type="entry name" value="GNAT_dom"/>
</dbReference>
<dbReference type="GO" id="GO:0016747">
    <property type="term" value="F:acyltransferase activity, transferring groups other than amino-acyl groups"/>
    <property type="evidence" value="ECO:0007669"/>
    <property type="project" value="InterPro"/>
</dbReference>
<keyword evidence="3" id="KW-1185">Reference proteome</keyword>
<evidence type="ECO:0000313" key="3">
    <source>
        <dbReference type="Proteomes" id="UP000219612"/>
    </source>
</evidence>
<dbReference type="AlphaFoldDB" id="A0A285IVR7"/>
<sequence length="277" mass="30004">MSWRLTHDIDEFAAAAGDFLASRPVRHTVFLTVIDALRRRGLRAFGPSDPIFGFWRTASGTVDGALLRTPPHPMMMSVLPPEAAAAAATDVPPTPQVNLLAESEEIFAAAWRRRTGKAPSARRRTRLYRLEALADPSPPGRARLATAGDRDLLVEWQKAFYAEIGEEGFGDIGAVMDDRIGYGGVLLWEDGDGPVSMAIRSRPDSGMARVQIVYTPPASRGHGYAAGVTVAATRSALALDVGEVVLNTDLANPTSNRLYQRLGYRPVEDRVILELAA</sequence>